<evidence type="ECO:0000313" key="1">
    <source>
        <dbReference type="EMBL" id="KAB1064798.1"/>
    </source>
</evidence>
<dbReference type="InterPro" id="IPR023614">
    <property type="entry name" value="Porin_dom_sf"/>
</dbReference>
<name>A0A6N6M823_9FLAO</name>
<dbReference type="Gene3D" id="2.40.160.10">
    <property type="entry name" value="Porin"/>
    <property type="match status" value="1"/>
</dbReference>
<keyword evidence="2" id="KW-1185">Reference proteome</keyword>
<dbReference type="OrthoDB" id="862900at2"/>
<protein>
    <recommendedName>
        <fullName evidence="3">OprD family porin</fullName>
    </recommendedName>
</protein>
<proteinExistence type="predicted"/>
<reference evidence="1 2" key="1">
    <citation type="submission" date="2019-09" db="EMBL/GenBank/DDBJ databases">
        <title>Genomes of Cryomorphaceae.</title>
        <authorList>
            <person name="Bowman J.P."/>
        </authorList>
    </citation>
    <scope>NUCLEOTIDE SEQUENCE [LARGE SCALE GENOMIC DNA]</scope>
    <source>
        <strain evidence="1 2">KCTC 52047</strain>
    </source>
</reference>
<evidence type="ECO:0000313" key="2">
    <source>
        <dbReference type="Proteomes" id="UP000435357"/>
    </source>
</evidence>
<dbReference type="EMBL" id="WACR01000004">
    <property type="protein sequence ID" value="KAB1064798.1"/>
    <property type="molecule type" value="Genomic_DNA"/>
</dbReference>
<dbReference type="RefSeq" id="WP_151167117.1">
    <property type="nucleotide sequence ID" value="NZ_WACR01000004.1"/>
</dbReference>
<comment type="caution">
    <text evidence="1">The sequence shown here is derived from an EMBL/GenBank/DDBJ whole genome shotgun (WGS) entry which is preliminary data.</text>
</comment>
<gene>
    <name evidence="1" type="ORF">F3059_05425</name>
</gene>
<organism evidence="1 2">
    <name type="scientific">Salibacter halophilus</name>
    <dbReference type="NCBI Taxonomy" id="1803916"/>
    <lineage>
        <taxon>Bacteria</taxon>
        <taxon>Pseudomonadati</taxon>
        <taxon>Bacteroidota</taxon>
        <taxon>Flavobacteriia</taxon>
        <taxon>Flavobacteriales</taxon>
        <taxon>Salibacteraceae</taxon>
        <taxon>Salibacter</taxon>
    </lineage>
</organism>
<evidence type="ECO:0008006" key="3">
    <source>
        <dbReference type="Google" id="ProtNLM"/>
    </source>
</evidence>
<dbReference type="Proteomes" id="UP000435357">
    <property type="component" value="Unassembled WGS sequence"/>
</dbReference>
<sequence length="466" mass="54027">MSLKEIYSQKLLFFYVFFLLITPLETHANSQSDSTDIENLSEFFSKGKFNGQIRNYFMATVHHSTLPNYWTNATGGSLKFQTAKFHGFSLGVTGNIAFKTFSSELYNDSSPQLSAKWESELYDLNETNFDKTHTRFDELYLSYEQENIRVTIGSQNIDQEPLLQQLDGRMMPFVYQGIWSEYQHAKGKSFLGVINGIGSRGMTNWYSLNDGIGIIGRGLQPDGTISNYRKKSDTRALVVAGHQHKIGKKWSVNLWTNWLDRIYGIHWLEGHYENENILAGVQYVFQHALPKQEQLDYNHRYYQPGENANIIAAKLGTKLSNWLLTGNYLHTFEGGRFLYPRELGRDNFFTSEPRSWQDGFGNSDVMKLKANYRINNSKYGDINAGFAYNRIFSVSQKDLENNKYAIPPYSQLTSDIQYSFNGMLKGLDLRFIYIYRISDENITIPEKNMFYRTYFSHYNLIVNVNF</sequence>
<accession>A0A6N6M823</accession>
<dbReference type="AlphaFoldDB" id="A0A6N6M823"/>